<evidence type="ECO:0000256" key="5">
    <source>
        <dbReference type="ARBA" id="ARBA00022691"/>
    </source>
</evidence>
<evidence type="ECO:0000256" key="2">
    <source>
        <dbReference type="ARBA" id="ARBA00022552"/>
    </source>
</evidence>
<dbReference type="Gene3D" id="3.30.950.10">
    <property type="entry name" value="Methyltransferase, Cobalt-precorrin-4 Transmethylase, Domain 2"/>
    <property type="match status" value="1"/>
</dbReference>
<gene>
    <name evidence="6" type="primary">rsmI</name>
    <name evidence="8" type="ORF">SAMN05192532_11113</name>
</gene>
<evidence type="ECO:0000313" key="8">
    <source>
        <dbReference type="EMBL" id="SFF03227.1"/>
    </source>
</evidence>
<dbReference type="GO" id="GO:0070677">
    <property type="term" value="F:rRNA (cytosine-2'-O-)-methyltransferase activity"/>
    <property type="evidence" value="ECO:0007669"/>
    <property type="project" value="UniProtKB-UniRule"/>
</dbReference>
<dbReference type="Pfam" id="PF00590">
    <property type="entry name" value="TP_methylase"/>
    <property type="match status" value="1"/>
</dbReference>
<keyword evidence="2 6" id="KW-0698">rRNA processing</keyword>
<dbReference type="InterPro" id="IPR018063">
    <property type="entry name" value="SAM_MeTrfase_RsmI_CS"/>
</dbReference>
<dbReference type="SUPFAM" id="SSF53790">
    <property type="entry name" value="Tetrapyrrole methylase"/>
    <property type="match status" value="1"/>
</dbReference>
<evidence type="ECO:0000256" key="3">
    <source>
        <dbReference type="ARBA" id="ARBA00022603"/>
    </source>
</evidence>
<accession>A0A1I2FEQ5</accession>
<feature type="domain" description="Tetrapyrrole methylase" evidence="7">
    <location>
        <begin position="16"/>
        <end position="214"/>
    </location>
</feature>
<reference evidence="8 9" key="1">
    <citation type="submission" date="2016-10" db="EMBL/GenBank/DDBJ databases">
        <authorList>
            <person name="de Groot N.N."/>
        </authorList>
    </citation>
    <scope>NUCLEOTIDE SEQUENCE [LARGE SCALE GENOMIC DNA]</scope>
    <source>
        <strain evidence="8 9">DSM 23995</strain>
    </source>
</reference>
<evidence type="ECO:0000313" key="9">
    <source>
        <dbReference type="Proteomes" id="UP000199516"/>
    </source>
</evidence>
<dbReference type="InterPro" id="IPR035996">
    <property type="entry name" value="4pyrrol_Methylase_sf"/>
</dbReference>
<dbReference type="NCBIfam" id="TIGR00096">
    <property type="entry name" value="16S rRNA (cytidine(1402)-2'-O)-methyltransferase"/>
    <property type="match status" value="1"/>
</dbReference>
<keyword evidence="4 6" id="KW-0808">Transferase</keyword>
<keyword evidence="3 6" id="KW-0489">Methyltransferase</keyword>
<dbReference type="FunFam" id="3.30.950.10:FF:000002">
    <property type="entry name" value="Ribosomal RNA small subunit methyltransferase I"/>
    <property type="match status" value="1"/>
</dbReference>
<protein>
    <recommendedName>
        <fullName evidence="6">Ribosomal RNA small subunit methyltransferase I</fullName>
        <ecNumber evidence="6">2.1.1.198</ecNumber>
    </recommendedName>
    <alternativeName>
        <fullName evidence="6">16S rRNA 2'-O-ribose C1402 methyltransferase</fullName>
    </alternativeName>
    <alternativeName>
        <fullName evidence="6">rRNA (cytidine-2'-O-)-methyltransferase RsmI</fullName>
    </alternativeName>
</protein>
<dbReference type="PANTHER" id="PTHR46111:SF1">
    <property type="entry name" value="RIBOSOMAL RNA SMALL SUBUNIT METHYLTRANSFERASE I"/>
    <property type="match status" value="1"/>
</dbReference>
<dbReference type="EMBL" id="FONT01000011">
    <property type="protein sequence ID" value="SFF03227.1"/>
    <property type="molecule type" value="Genomic_DNA"/>
</dbReference>
<dbReference type="STRING" id="930128.SAMN05192532_11113"/>
<dbReference type="GO" id="GO:0005737">
    <property type="term" value="C:cytoplasm"/>
    <property type="evidence" value="ECO:0007669"/>
    <property type="project" value="UniProtKB-SubCell"/>
</dbReference>
<dbReference type="PANTHER" id="PTHR46111">
    <property type="entry name" value="RIBOSOMAL RNA SMALL SUBUNIT METHYLTRANSFERASE I"/>
    <property type="match status" value="1"/>
</dbReference>
<dbReference type="HAMAP" id="MF_01877">
    <property type="entry name" value="16SrRNA_methyltr_I"/>
    <property type="match status" value="1"/>
</dbReference>
<dbReference type="InterPro" id="IPR014777">
    <property type="entry name" value="4pyrrole_Mease_sub1"/>
</dbReference>
<dbReference type="Gene3D" id="3.40.1010.10">
    <property type="entry name" value="Cobalt-precorrin-4 Transmethylase, Domain 1"/>
    <property type="match status" value="1"/>
</dbReference>
<dbReference type="FunFam" id="3.40.1010.10:FF:000002">
    <property type="entry name" value="Ribosomal RNA small subunit methyltransferase I"/>
    <property type="match status" value="1"/>
</dbReference>
<comment type="subcellular location">
    <subcellularLocation>
        <location evidence="6">Cytoplasm</location>
    </subcellularLocation>
</comment>
<keyword evidence="5 6" id="KW-0949">S-adenosyl-L-methionine</keyword>
<proteinExistence type="inferred from homology"/>
<name>A0A1I2FEQ5_9BACI</name>
<keyword evidence="1 6" id="KW-0963">Cytoplasm</keyword>
<dbReference type="PIRSF" id="PIRSF005917">
    <property type="entry name" value="MTase_YraL"/>
    <property type="match status" value="1"/>
</dbReference>
<dbReference type="InterPro" id="IPR000878">
    <property type="entry name" value="4pyrrol_Mease"/>
</dbReference>
<dbReference type="PROSITE" id="PS01296">
    <property type="entry name" value="RSMI"/>
    <property type="match status" value="1"/>
</dbReference>
<evidence type="ECO:0000259" key="7">
    <source>
        <dbReference type="Pfam" id="PF00590"/>
    </source>
</evidence>
<keyword evidence="9" id="KW-1185">Reference proteome</keyword>
<dbReference type="InterPro" id="IPR014776">
    <property type="entry name" value="4pyrrole_Mease_sub2"/>
</dbReference>
<sequence>MNRQQSYQVSENAAPLYLVPTPIGNLEDITFRALRIMKEADMIFAEDTRQTRKLCSHFEISTPLDSYHEHNKEQKEQKIISLLKDQKTVALVSDAGMPLVSDPGKEIVERCIEEHISVIALPGANAALTALTASGLGGGAFYFYGFLPRKKKEKENILSQLEPIQSPIIFYESPYRVKETVRHLSEKWGQRKFVLARELTKKFEEVLRGTGEEMLSYLQELAEPIKGECCLIVEGSNETTTDRTSWWEALDLLEHVEHYVNHGVSAKDAIKTVAKERGVPKREVYAAYHEL</sequence>
<evidence type="ECO:0000256" key="1">
    <source>
        <dbReference type="ARBA" id="ARBA00022490"/>
    </source>
</evidence>
<dbReference type="AlphaFoldDB" id="A0A1I2FEQ5"/>
<dbReference type="RefSeq" id="WP_091663992.1">
    <property type="nucleotide sequence ID" value="NZ_FONT01000011.1"/>
</dbReference>
<evidence type="ECO:0000256" key="6">
    <source>
        <dbReference type="HAMAP-Rule" id="MF_01877"/>
    </source>
</evidence>
<comment type="similarity">
    <text evidence="6">Belongs to the methyltransferase superfamily. RsmI family.</text>
</comment>
<dbReference type="OrthoDB" id="9809084at2"/>
<comment type="catalytic activity">
    <reaction evidence="6">
        <text>cytidine(1402) in 16S rRNA + S-adenosyl-L-methionine = 2'-O-methylcytidine(1402) in 16S rRNA + S-adenosyl-L-homocysteine + H(+)</text>
        <dbReference type="Rhea" id="RHEA:42924"/>
        <dbReference type="Rhea" id="RHEA-COMP:10285"/>
        <dbReference type="Rhea" id="RHEA-COMP:10286"/>
        <dbReference type="ChEBI" id="CHEBI:15378"/>
        <dbReference type="ChEBI" id="CHEBI:57856"/>
        <dbReference type="ChEBI" id="CHEBI:59789"/>
        <dbReference type="ChEBI" id="CHEBI:74495"/>
        <dbReference type="ChEBI" id="CHEBI:82748"/>
        <dbReference type="EC" id="2.1.1.198"/>
    </reaction>
</comment>
<dbReference type="CDD" id="cd11648">
    <property type="entry name" value="RsmI"/>
    <property type="match status" value="1"/>
</dbReference>
<comment type="function">
    <text evidence="6">Catalyzes the 2'-O-methylation of the ribose of cytidine 1402 (C1402) in 16S rRNA.</text>
</comment>
<dbReference type="InterPro" id="IPR008189">
    <property type="entry name" value="rRNA_ssu_MeTfrase_I"/>
</dbReference>
<evidence type="ECO:0000256" key="4">
    <source>
        <dbReference type="ARBA" id="ARBA00022679"/>
    </source>
</evidence>
<dbReference type="Proteomes" id="UP000199516">
    <property type="component" value="Unassembled WGS sequence"/>
</dbReference>
<organism evidence="8 9">
    <name type="scientific">Alteribacillus iranensis</name>
    <dbReference type="NCBI Taxonomy" id="930128"/>
    <lineage>
        <taxon>Bacteria</taxon>
        <taxon>Bacillati</taxon>
        <taxon>Bacillota</taxon>
        <taxon>Bacilli</taxon>
        <taxon>Bacillales</taxon>
        <taxon>Bacillaceae</taxon>
        <taxon>Alteribacillus</taxon>
    </lineage>
</organism>
<dbReference type="EC" id="2.1.1.198" evidence="6"/>